<keyword evidence="7" id="KW-0472">Membrane</keyword>
<dbReference type="GO" id="GO:0004497">
    <property type="term" value="F:monooxygenase activity"/>
    <property type="evidence" value="ECO:0007669"/>
    <property type="project" value="UniProtKB-KW"/>
</dbReference>
<dbReference type="Pfam" id="PF00067">
    <property type="entry name" value="p450"/>
    <property type="match status" value="1"/>
</dbReference>
<keyword evidence="4 6" id="KW-0408">Iron</keyword>
<dbReference type="CDD" id="cd11040">
    <property type="entry name" value="CYP7_CYP8-like"/>
    <property type="match status" value="1"/>
</dbReference>
<dbReference type="AlphaFoldDB" id="A0AAN7BAR2"/>
<gene>
    <name evidence="8" type="ORF">QBC37DRAFT_416235</name>
</gene>
<dbReference type="GO" id="GO:0005506">
    <property type="term" value="F:iron ion binding"/>
    <property type="evidence" value="ECO:0007669"/>
    <property type="project" value="InterPro"/>
</dbReference>
<dbReference type="GO" id="GO:0016705">
    <property type="term" value="F:oxidoreductase activity, acting on paired donors, with incorporation or reduction of molecular oxygen"/>
    <property type="evidence" value="ECO:0007669"/>
    <property type="project" value="InterPro"/>
</dbReference>
<dbReference type="EMBL" id="MU858065">
    <property type="protein sequence ID" value="KAK4216819.1"/>
    <property type="molecule type" value="Genomic_DNA"/>
</dbReference>
<keyword evidence="9" id="KW-1185">Reference proteome</keyword>
<dbReference type="InterPro" id="IPR002403">
    <property type="entry name" value="Cyt_P450_E_grp-IV"/>
</dbReference>
<dbReference type="InterPro" id="IPR001128">
    <property type="entry name" value="Cyt_P450"/>
</dbReference>
<keyword evidence="3 6" id="KW-0479">Metal-binding</keyword>
<dbReference type="Proteomes" id="UP001301769">
    <property type="component" value="Unassembled WGS sequence"/>
</dbReference>
<evidence type="ECO:0000256" key="3">
    <source>
        <dbReference type="ARBA" id="ARBA00022723"/>
    </source>
</evidence>
<protein>
    <submittedName>
        <fullName evidence="8">Cytochrome p450 oxidoreductase</fullName>
    </submittedName>
</protein>
<dbReference type="PANTHER" id="PTHR47582">
    <property type="entry name" value="P450, PUTATIVE (EUROFUNG)-RELATED"/>
    <property type="match status" value="1"/>
</dbReference>
<evidence type="ECO:0000256" key="1">
    <source>
        <dbReference type="ARBA" id="ARBA00001971"/>
    </source>
</evidence>
<dbReference type="GO" id="GO:0020037">
    <property type="term" value="F:heme binding"/>
    <property type="evidence" value="ECO:0007669"/>
    <property type="project" value="InterPro"/>
</dbReference>
<evidence type="ECO:0000256" key="2">
    <source>
        <dbReference type="ARBA" id="ARBA00010617"/>
    </source>
</evidence>
<keyword evidence="6" id="KW-0349">Heme</keyword>
<evidence type="ECO:0000256" key="7">
    <source>
        <dbReference type="SAM" id="Phobius"/>
    </source>
</evidence>
<evidence type="ECO:0000256" key="4">
    <source>
        <dbReference type="ARBA" id="ARBA00023004"/>
    </source>
</evidence>
<dbReference type="InterPro" id="IPR036396">
    <property type="entry name" value="Cyt_P450_sf"/>
</dbReference>
<evidence type="ECO:0000256" key="5">
    <source>
        <dbReference type="ARBA" id="ARBA00023033"/>
    </source>
</evidence>
<comment type="caution">
    <text evidence="8">The sequence shown here is derived from an EMBL/GenBank/DDBJ whole genome shotgun (WGS) entry which is preliminary data.</text>
</comment>
<keyword evidence="7" id="KW-1133">Transmembrane helix</keyword>
<proteinExistence type="inferred from homology"/>
<feature type="binding site" description="axial binding residue" evidence="6">
    <location>
        <position position="454"/>
    </location>
    <ligand>
        <name>heme</name>
        <dbReference type="ChEBI" id="CHEBI:30413"/>
    </ligand>
    <ligandPart>
        <name>Fe</name>
        <dbReference type="ChEBI" id="CHEBI:18248"/>
    </ligandPart>
</feature>
<dbReference type="Gene3D" id="1.10.630.10">
    <property type="entry name" value="Cytochrome P450"/>
    <property type="match status" value="1"/>
</dbReference>
<comment type="similarity">
    <text evidence="2">Belongs to the cytochrome P450 family.</text>
</comment>
<dbReference type="SUPFAM" id="SSF48264">
    <property type="entry name" value="Cytochrome P450"/>
    <property type="match status" value="1"/>
</dbReference>
<evidence type="ECO:0000256" key="6">
    <source>
        <dbReference type="PIRSR" id="PIRSR602403-1"/>
    </source>
</evidence>
<dbReference type="InterPro" id="IPR053007">
    <property type="entry name" value="CYP450_monoxygenase_sec-met"/>
</dbReference>
<feature type="transmembrane region" description="Helical" evidence="7">
    <location>
        <begin position="6"/>
        <end position="26"/>
    </location>
</feature>
<accession>A0AAN7BAR2</accession>
<keyword evidence="7" id="KW-0812">Transmembrane</keyword>
<keyword evidence="5" id="KW-0503">Monooxygenase</keyword>
<reference evidence="8" key="1">
    <citation type="journal article" date="2023" name="Mol. Phylogenet. Evol.">
        <title>Genome-scale phylogeny and comparative genomics of the fungal order Sordariales.</title>
        <authorList>
            <person name="Hensen N."/>
            <person name="Bonometti L."/>
            <person name="Westerberg I."/>
            <person name="Brannstrom I.O."/>
            <person name="Guillou S."/>
            <person name="Cros-Aarteil S."/>
            <person name="Calhoun S."/>
            <person name="Haridas S."/>
            <person name="Kuo A."/>
            <person name="Mondo S."/>
            <person name="Pangilinan J."/>
            <person name="Riley R."/>
            <person name="LaButti K."/>
            <person name="Andreopoulos B."/>
            <person name="Lipzen A."/>
            <person name="Chen C."/>
            <person name="Yan M."/>
            <person name="Daum C."/>
            <person name="Ng V."/>
            <person name="Clum A."/>
            <person name="Steindorff A."/>
            <person name="Ohm R.A."/>
            <person name="Martin F."/>
            <person name="Silar P."/>
            <person name="Natvig D.O."/>
            <person name="Lalanne C."/>
            <person name="Gautier V."/>
            <person name="Ament-Velasquez S.L."/>
            <person name="Kruys A."/>
            <person name="Hutchinson M.I."/>
            <person name="Powell A.J."/>
            <person name="Barry K."/>
            <person name="Miller A.N."/>
            <person name="Grigoriev I.V."/>
            <person name="Debuchy R."/>
            <person name="Gladieux P."/>
            <person name="Hiltunen Thoren M."/>
            <person name="Johannesson H."/>
        </authorList>
    </citation>
    <scope>NUCLEOTIDE SEQUENCE</scope>
    <source>
        <strain evidence="8">PSN293</strain>
    </source>
</reference>
<organism evidence="8 9">
    <name type="scientific">Rhypophila decipiens</name>
    <dbReference type="NCBI Taxonomy" id="261697"/>
    <lineage>
        <taxon>Eukaryota</taxon>
        <taxon>Fungi</taxon>
        <taxon>Dikarya</taxon>
        <taxon>Ascomycota</taxon>
        <taxon>Pezizomycotina</taxon>
        <taxon>Sordariomycetes</taxon>
        <taxon>Sordariomycetidae</taxon>
        <taxon>Sordariales</taxon>
        <taxon>Naviculisporaceae</taxon>
        <taxon>Rhypophila</taxon>
    </lineage>
</organism>
<comment type="cofactor">
    <cofactor evidence="1 6">
        <name>heme</name>
        <dbReference type="ChEBI" id="CHEBI:30413"/>
    </cofactor>
</comment>
<evidence type="ECO:0000313" key="9">
    <source>
        <dbReference type="Proteomes" id="UP001301769"/>
    </source>
</evidence>
<dbReference type="PANTHER" id="PTHR47582:SF1">
    <property type="entry name" value="P450, PUTATIVE (EUROFUNG)-RELATED"/>
    <property type="match status" value="1"/>
</dbReference>
<evidence type="ECO:0000313" key="8">
    <source>
        <dbReference type="EMBL" id="KAK4216819.1"/>
    </source>
</evidence>
<dbReference type="PRINTS" id="PR00465">
    <property type="entry name" value="EP450IV"/>
</dbReference>
<sequence length="557" mass="62205">MASLLIVSLIGFAVVYLLLWTIIIVTQDENEPPLAKTSFPFLSPLVGMIRGGPKFYVDQRDKHNHAIYTLRLPFQKIYVINSTNLIPALQKQWRLISFASLFAGAGKVVGMSDSACDVMHEHLTDETKNFNYTWVARASAHLTPGSKGLDEMNRVAIGVVSDEVEALVGESLKDGKENVIGLQEWVFKSMLLASTDAVYGGMNPMRDAAVARAWNTVEQNYLTLVLSPLPKFLTRIFIHKVIQAREAVVSAFVDFIKKGGTKTASSLLQAKHAHHGEKLRDEDIARTDLGFAYAILGNTGPAAWWFVYHIFRDENLVRDIREELVSAPGLLTRIDDGGKEGECVMQVELAKLRNHCPILLSTLQETLRYRTVSNSVRRVLEQDVLLDGQYLLKKGSLVMLPHAVQHSSTKAFGEDAREFDHLRFVRGRGQQGEKQKGGLDRRAFYAFGGGHETCPGRHFVTMELMALAALMVLRLDIEPVRAAGEEKGEWIEPSCENSPMASGLPYPDEDIFVRARERDWSAEEKGQKRKIVDWKVCYSGSETALDIGAERDDTGME</sequence>
<reference evidence="8" key="2">
    <citation type="submission" date="2023-05" db="EMBL/GenBank/DDBJ databases">
        <authorList>
            <consortium name="Lawrence Berkeley National Laboratory"/>
            <person name="Steindorff A."/>
            <person name="Hensen N."/>
            <person name="Bonometti L."/>
            <person name="Westerberg I."/>
            <person name="Brannstrom I.O."/>
            <person name="Guillou S."/>
            <person name="Cros-Aarteil S."/>
            <person name="Calhoun S."/>
            <person name="Haridas S."/>
            <person name="Kuo A."/>
            <person name="Mondo S."/>
            <person name="Pangilinan J."/>
            <person name="Riley R."/>
            <person name="Labutti K."/>
            <person name="Andreopoulos B."/>
            <person name="Lipzen A."/>
            <person name="Chen C."/>
            <person name="Yanf M."/>
            <person name="Daum C."/>
            <person name="Ng V."/>
            <person name="Clum A."/>
            <person name="Ohm R."/>
            <person name="Martin F."/>
            <person name="Silar P."/>
            <person name="Natvig D."/>
            <person name="Lalanne C."/>
            <person name="Gautier V."/>
            <person name="Ament-Velasquez S.L."/>
            <person name="Kruys A."/>
            <person name="Hutchinson M.I."/>
            <person name="Powell A.J."/>
            <person name="Barry K."/>
            <person name="Miller A.N."/>
            <person name="Grigoriev I.V."/>
            <person name="Debuchy R."/>
            <person name="Gladieux P."/>
            <person name="Thoren M.H."/>
            <person name="Johannesson H."/>
        </authorList>
    </citation>
    <scope>NUCLEOTIDE SEQUENCE</scope>
    <source>
        <strain evidence="8">PSN293</strain>
    </source>
</reference>
<name>A0AAN7BAR2_9PEZI</name>
<keyword evidence="5" id="KW-0560">Oxidoreductase</keyword>